<accession>A0A8J5MF58</accession>
<dbReference type="AlphaFoldDB" id="A0A8J5MF58"/>
<proteinExistence type="inferred from homology"/>
<name>A0A8J5MF58_9STRA</name>
<keyword evidence="3 5" id="KW-0964">Secreted</keyword>
<dbReference type="Pfam" id="PF16810">
    <property type="entry name" value="RXLR"/>
    <property type="match status" value="1"/>
</dbReference>
<comment type="domain">
    <text evidence="5">The RxLR-dEER motif acts to carry the protein into the host cell cytoplasm through binding to cell surface phosphatidylinositol-3-phosphate.</text>
</comment>
<feature type="signal peptide" evidence="5">
    <location>
        <begin position="1"/>
        <end position="21"/>
    </location>
</feature>
<feature type="chain" id="PRO_5044976093" description="RxLR effector protein" evidence="5">
    <location>
        <begin position="22"/>
        <end position="124"/>
    </location>
</feature>
<dbReference type="InterPro" id="IPR031825">
    <property type="entry name" value="RXLR"/>
</dbReference>
<evidence type="ECO:0000256" key="1">
    <source>
        <dbReference type="ARBA" id="ARBA00004613"/>
    </source>
</evidence>
<keyword evidence="7" id="KW-1185">Reference proteome</keyword>
<evidence type="ECO:0000256" key="3">
    <source>
        <dbReference type="ARBA" id="ARBA00022525"/>
    </source>
</evidence>
<protein>
    <recommendedName>
        <fullName evidence="5">RxLR effector protein</fullName>
    </recommendedName>
</protein>
<evidence type="ECO:0000256" key="2">
    <source>
        <dbReference type="ARBA" id="ARBA00010400"/>
    </source>
</evidence>
<comment type="subcellular location">
    <subcellularLocation>
        <location evidence="1 5">Secreted</location>
    </subcellularLocation>
</comment>
<reference evidence="6" key="1">
    <citation type="submission" date="2021-01" db="EMBL/GenBank/DDBJ databases">
        <title>Phytophthora aleatoria, a newly-described species from Pinus radiata is distinct from Phytophthora cactorum isolates based on comparative genomics.</title>
        <authorList>
            <person name="Mcdougal R."/>
            <person name="Panda P."/>
            <person name="Williams N."/>
            <person name="Studholme D.J."/>
        </authorList>
    </citation>
    <scope>NUCLEOTIDE SEQUENCE</scope>
    <source>
        <strain evidence="6">NZFS 4037</strain>
    </source>
</reference>
<sequence>MRATKVILLVAVSIFLGTTGAATTSGQIMKTSGVGDNGVSAKRFLRMQGTSEYDDEERGRFKDVIDKAVGKAKRLATYNKWIFSDKTPEWVALNRPDFAKGYKKFWENRLVRREVQLDTARVRT</sequence>
<comment type="similarity">
    <text evidence="2 5">Belongs to the RxLR effector family.</text>
</comment>
<keyword evidence="4 5" id="KW-0732">Signal</keyword>
<evidence type="ECO:0000313" key="6">
    <source>
        <dbReference type="EMBL" id="KAG6956750.1"/>
    </source>
</evidence>
<comment type="function">
    <text evidence="5">Effector that suppresses plant defense responses during pathogen infection.</text>
</comment>
<evidence type="ECO:0000256" key="4">
    <source>
        <dbReference type="ARBA" id="ARBA00022729"/>
    </source>
</evidence>
<gene>
    <name evidence="6" type="ORF">JG688_00011284</name>
</gene>
<comment type="caution">
    <text evidence="6">The sequence shown here is derived from an EMBL/GenBank/DDBJ whole genome shotgun (WGS) entry which is preliminary data.</text>
</comment>
<evidence type="ECO:0000313" key="7">
    <source>
        <dbReference type="Proteomes" id="UP000709295"/>
    </source>
</evidence>
<dbReference type="EMBL" id="JAENGY010000778">
    <property type="protein sequence ID" value="KAG6956750.1"/>
    <property type="molecule type" value="Genomic_DNA"/>
</dbReference>
<dbReference type="Proteomes" id="UP000709295">
    <property type="component" value="Unassembled WGS sequence"/>
</dbReference>
<evidence type="ECO:0000256" key="5">
    <source>
        <dbReference type="RuleBase" id="RU367124"/>
    </source>
</evidence>
<organism evidence="6 7">
    <name type="scientific">Phytophthora aleatoria</name>
    <dbReference type="NCBI Taxonomy" id="2496075"/>
    <lineage>
        <taxon>Eukaryota</taxon>
        <taxon>Sar</taxon>
        <taxon>Stramenopiles</taxon>
        <taxon>Oomycota</taxon>
        <taxon>Peronosporomycetes</taxon>
        <taxon>Peronosporales</taxon>
        <taxon>Peronosporaceae</taxon>
        <taxon>Phytophthora</taxon>
    </lineage>
</organism>